<dbReference type="EMBL" id="WBPI01000027">
    <property type="protein sequence ID" value="KAB2446529.1"/>
    <property type="molecule type" value="Genomic_DNA"/>
</dbReference>
<dbReference type="Proteomes" id="UP000461739">
    <property type="component" value="Unassembled WGS sequence"/>
</dbReference>
<keyword evidence="1" id="KW-0560">Oxidoreductase</keyword>
<dbReference type="InterPro" id="IPR050816">
    <property type="entry name" value="Flavin-dep_Halogenase_NPB"/>
</dbReference>
<gene>
    <name evidence="4" type="ORF">F8165_28240</name>
</gene>
<dbReference type="SUPFAM" id="SSF51905">
    <property type="entry name" value="FAD/NAD(P)-binding domain"/>
    <property type="match status" value="1"/>
</dbReference>
<dbReference type="GO" id="GO:0016491">
    <property type="term" value="F:oxidoreductase activity"/>
    <property type="evidence" value="ECO:0007669"/>
    <property type="project" value="UniProtKB-KW"/>
</dbReference>
<feature type="domain" description="FAD-binding" evidence="3">
    <location>
        <begin position="7"/>
        <end position="180"/>
    </location>
</feature>
<dbReference type="InterPro" id="IPR002938">
    <property type="entry name" value="FAD-bd"/>
</dbReference>
<dbReference type="RefSeq" id="WP_071729506.1">
    <property type="nucleotide sequence ID" value="NZ_WBPA01000004.1"/>
</dbReference>
<protein>
    <submittedName>
        <fullName evidence="4">FAD-dependent oxidoreductase</fullName>
    </submittedName>
</protein>
<organism evidence="4 5">
    <name type="scientific">Bacillus cereus</name>
    <dbReference type="NCBI Taxonomy" id="1396"/>
    <lineage>
        <taxon>Bacteria</taxon>
        <taxon>Bacillati</taxon>
        <taxon>Bacillota</taxon>
        <taxon>Bacilli</taxon>
        <taxon>Bacillales</taxon>
        <taxon>Bacillaceae</taxon>
        <taxon>Bacillus</taxon>
        <taxon>Bacillus cereus group</taxon>
    </lineage>
</organism>
<reference evidence="4 5" key="1">
    <citation type="submission" date="2019-10" db="EMBL/GenBank/DDBJ databases">
        <title>Bacillus from the desert of Cuatro Cinegas, Coahuila.</title>
        <authorList>
            <person name="Olmedo-Alvarez G."/>
            <person name="Saldana S."/>
            <person name="Barcelo D."/>
        </authorList>
    </citation>
    <scope>NUCLEOTIDE SEQUENCE [LARGE SCALE GENOMIC DNA]</scope>
    <source>
        <strain evidence="4 5">CH316_11T</strain>
    </source>
</reference>
<name>A0AAN6B509_BACCE</name>
<sequence length="351" mass="39549">MLSSSNYDIIIVGGGPAGVAAAISCIQKGLSVVIVEGEKFPRYRPGETLHPGIEPLLMKLGVWEKMKKIGLLRHKGNWIKWDSKLYFAPFGSDENGPWHGIQVWRANFDDILLKHAMSLGVKVIQPCHALRPILKENRVIGLVIPNNELRASYLIDATGRRQWLAQQLGLKIEKYSPQLIARFGYVQGKCPPRDDAPAIIADIKGWTWTAKVRPKVYQWTRLSVAKESLEKSWLPEEFQGLTPLGKLSGADVTWRATTQPGGPGYFLVGDAATVLDPSSSHGVLKAIMNGMMVGYLATKVLKENQNEESIIQSYNHWIYNWFIHDVEKLRELYSLWPNFENDYKNNVKSNI</sequence>
<evidence type="ECO:0000256" key="1">
    <source>
        <dbReference type="ARBA" id="ARBA00023002"/>
    </source>
</evidence>
<dbReference type="Pfam" id="PF01494">
    <property type="entry name" value="FAD_binding_3"/>
    <property type="match status" value="1"/>
</dbReference>
<accession>A0AAN6B509</accession>
<dbReference type="GO" id="GO:0071949">
    <property type="term" value="F:FAD binding"/>
    <property type="evidence" value="ECO:0007669"/>
    <property type="project" value="InterPro"/>
</dbReference>
<dbReference type="InterPro" id="IPR036188">
    <property type="entry name" value="FAD/NAD-bd_sf"/>
</dbReference>
<proteinExistence type="inferred from homology"/>
<dbReference type="PANTHER" id="PTHR43747">
    <property type="entry name" value="FAD-BINDING PROTEIN"/>
    <property type="match status" value="1"/>
</dbReference>
<dbReference type="AlphaFoldDB" id="A0AAN6B509"/>
<evidence type="ECO:0000256" key="2">
    <source>
        <dbReference type="ARBA" id="ARBA00038396"/>
    </source>
</evidence>
<dbReference type="PANTHER" id="PTHR43747:SF5">
    <property type="entry name" value="FAD-BINDING DOMAIN-CONTAINING PROTEIN"/>
    <property type="match status" value="1"/>
</dbReference>
<evidence type="ECO:0000313" key="5">
    <source>
        <dbReference type="Proteomes" id="UP000461739"/>
    </source>
</evidence>
<dbReference type="Gene3D" id="3.30.9.100">
    <property type="match status" value="1"/>
</dbReference>
<comment type="caution">
    <text evidence="4">The sequence shown here is derived from an EMBL/GenBank/DDBJ whole genome shotgun (WGS) entry which is preliminary data.</text>
</comment>
<comment type="similarity">
    <text evidence="2">Belongs to the flavin-dependent halogenase family. Bacterial tryptophan halogenase subfamily.</text>
</comment>
<dbReference type="PRINTS" id="PR00420">
    <property type="entry name" value="RNGMNOXGNASE"/>
</dbReference>
<dbReference type="Gene3D" id="3.50.50.60">
    <property type="entry name" value="FAD/NAD(P)-binding domain"/>
    <property type="match status" value="1"/>
</dbReference>
<evidence type="ECO:0000259" key="3">
    <source>
        <dbReference type="Pfam" id="PF01494"/>
    </source>
</evidence>
<evidence type="ECO:0000313" key="4">
    <source>
        <dbReference type="EMBL" id="KAB2446529.1"/>
    </source>
</evidence>